<dbReference type="AlphaFoldDB" id="A0A2H5EWD8"/>
<evidence type="ECO:0000313" key="4">
    <source>
        <dbReference type="Proteomes" id="UP000234530"/>
    </source>
</evidence>
<feature type="transmembrane region" description="Helical" evidence="1">
    <location>
        <begin position="12"/>
        <end position="32"/>
    </location>
</feature>
<feature type="transmembrane region" description="Helical" evidence="1">
    <location>
        <begin position="282"/>
        <end position="302"/>
    </location>
</feature>
<evidence type="ECO:0000256" key="1">
    <source>
        <dbReference type="SAM" id="Phobius"/>
    </source>
</evidence>
<dbReference type="RefSeq" id="WP_101751649.1">
    <property type="nucleotide sequence ID" value="NZ_CP025430.1"/>
</dbReference>
<dbReference type="Proteomes" id="UP000234530">
    <property type="component" value="Chromosome"/>
</dbReference>
<evidence type="ECO:0000313" key="3">
    <source>
        <dbReference type="EMBL" id="AUH63607.1"/>
    </source>
</evidence>
<keyword evidence="1" id="KW-0472">Membrane</keyword>
<sequence>MTILDHITRKTLSYLQLYWMLVRLILPIALITEALSRMGVIKAIAPAFGPVMALYDLPPELGLAWLTGLLIGIWGAIPLIFALVPVSELTVADVTILSSLLLFAHALPIEQGILRQTGARLMATVLIRVGGGMIYAMILHQLSSATGWMQAPVSAVWTPMAGTEGWTSFLIGLAETMGWMLIVLLALCWAIEILRLTGVMDLLNRLVDPVLRLAGISGEARQFAVIGALLGISYGGGMMIREAQSGLIPPRQIFAACVFMGFSHAIIEDTAIVMAIGADGLAVGLGRMIFAIAATALVVRVLNRVPDRLFYQWFFVPGGRVTDGPSGQPQGDVA</sequence>
<organism evidence="3 4">
    <name type="scientific">Paracoccus zhejiangensis</name>
    <dbReference type="NCBI Taxonomy" id="1077935"/>
    <lineage>
        <taxon>Bacteria</taxon>
        <taxon>Pseudomonadati</taxon>
        <taxon>Pseudomonadota</taxon>
        <taxon>Alphaproteobacteria</taxon>
        <taxon>Rhodobacterales</taxon>
        <taxon>Paracoccaceae</taxon>
        <taxon>Paracoccus</taxon>
    </lineage>
</organism>
<feature type="domain" description="Nucleoside transporter/FeoB GTPase Gate" evidence="2">
    <location>
        <begin position="180"/>
        <end position="277"/>
    </location>
</feature>
<gene>
    <name evidence="3" type="ORF">CX676_05035</name>
</gene>
<feature type="transmembrane region" description="Helical" evidence="1">
    <location>
        <begin position="62"/>
        <end position="84"/>
    </location>
</feature>
<feature type="transmembrane region" description="Helical" evidence="1">
    <location>
        <begin position="121"/>
        <end position="142"/>
    </location>
</feature>
<keyword evidence="1" id="KW-1133">Transmembrane helix</keyword>
<dbReference type="Pfam" id="PF07670">
    <property type="entry name" value="Gate"/>
    <property type="match status" value="1"/>
</dbReference>
<dbReference type="OrthoDB" id="9797308at2"/>
<name>A0A2H5EWD8_9RHOB</name>
<reference evidence="3 4" key="1">
    <citation type="journal article" date="2013" name="Antonie Van Leeuwenhoek">
        <title>Paracoccus zhejiangensis sp. nov., isolated from activated sludge in wastewater-treatment system.</title>
        <authorList>
            <person name="Wu Z.G."/>
            <person name="Zhang D.F."/>
            <person name="Liu Y.L."/>
            <person name="Wang F."/>
            <person name="Jiang X."/>
            <person name="Li C."/>
            <person name="Li S.P."/>
            <person name="Hong Q."/>
            <person name="Li W.J."/>
        </authorList>
    </citation>
    <scope>NUCLEOTIDE SEQUENCE [LARGE SCALE GENOMIC DNA]</scope>
    <source>
        <strain evidence="3 4">J6</strain>
    </source>
</reference>
<proteinExistence type="predicted"/>
<feature type="transmembrane region" description="Helical" evidence="1">
    <location>
        <begin position="253"/>
        <end position="276"/>
    </location>
</feature>
<protein>
    <submittedName>
        <fullName evidence="3">Nucleoside recognition protein</fullName>
    </submittedName>
</protein>
<keyword evidence="4" id="KW-1185">Reference proteome</keyword>
<dbReference type="InterPro" id="IPR011642">
    <property type="entry name" value="Gate_dom"/>
</dbReference>
<accession>A0A2H5EWD8</accession>
<dbReference type="KEGG" id="pzh:CX676_05035"/>
<dbReference type="EMBL" id="CP025430">
    <property type="protein sequence ID" value="AUH63607.1"/>
    <property type="molecule type" value="Genomic_DNA"/>
</dbReference>
<evidence type="ECO:0000259" key="2">
    <source>
        <dbReference type="Pfam" id="PF07670"/>
    </source>
</evidence>
<keyword evidence="1" id="KW-0812">Transmembrane</keyword>